<organism evidence="1 2">
    <name type="scientific">Sphaerotilus microaerophilus</name>
    <dbReference type="NCBI Taxonomy" id="2914710"/>
    <lineage>
        <taxon>Bacteria</taxon>
        <taxon>Pseudomonadati</taxon>
        <taxon>Pseudomonadota</taxon>
        <taxon>Betaproteobacteria</taxon>
        <taxon>Burkholderiales</taxon>
        <taxon>Sphaerotilaceae</taxon>
        <taxon>Sphaerotilus</taxon>
    </lineage>
</organism>
<protein>
    <recommendedName>
        <fullName evidence="3">Phosphate ABC transporter substrate-binding protein</fullName>
    </recommendedName>
</protein>
<evidence type="ECO:0008006" key="3">
    <source>
        <dbReference type="Google" id="ProtNLM"/>
    </source>
</evidence>
<accession>A0ABN6PTP4</accession>
<dbReference type="EMBL" id="AP025730">
    <property type="protein sequence ID" value="BDI07787.1"/>
    <property type="molecule type" value="Genomic_DNA"/>
</dbReference>
<dbReference type="Proteomes" id="UP001057498">
    <property type="component" value="Chromosome"/>
</dbReference>
<gene>
    <name evidence="1" type="ORF">CATMQ487_47570</name>
</gene>
<dbReference type="Pfam" id="PF12974">
    <property type="entry name" value="Phosphonate-bd"/>
    <property type="match status" value="1"/>
</dbReference>
<dbReference type="SUPFAM" id="SSF53850">
    <property type="entry name" value="Periplasmic binding protein-like II"/>
    <property type="match status" value="1"/>
</dbReference>
<sequence length="250" mass="28218">MTLQLTVSPDFSPDHIAGWYVFNTWLQRQLGVRIHLELYDDFDSQRRAIAADQVDLIYANPYDAAMLVREKGFIAVAAPADRPDEAVIAVQADSPIQVVEDFQPGVRVAVTRDPDVNLIGMIMLEPADLKRDNVVQQQVSSYVLVAKHLLLGRADCGFFLKEAFDDLSGPTRRQLRPLVTSQISVVRHVLMAGPRMREYLPALTERLMGMHTNATDGGPRVLEALGLRAWERQEQEDTEFMIDLMDTLMR</sequence>
<name>A0ABN6PTP4_9BURK</name>
<evidence type="ECO:0000313" key="1">
    <source>
        <dbReference type="EMBL" id="BDI07787.1"/>
    </source>
</evidence>
<keyword evidence="2" id="KW-1185">Reference proteome</keyword>
<dbReference type="Gene3D" id="3.40.190.10">
    <property type="entry name" value="Periplasmic binding protein-like II"/>
    <property type="match status" value="2"/>
</dbReference>
<reference evidence="1" key="1">
    <citation type="submission" date="2022-04" db="EMBL/GenBank/DDBJ databases">
        <title>Whole genome sequence of Sphaerotilus sp. FB-5.</title>
        <authorList>
            <person name="Takeda M."/>
            <person name="Narihara S."/>
            <person name="Akimoto M."/>
            <person name="Akimoto R."/>
            <person name="Nishiyashiki S."/>
            <person name="Murakami T."/>
        </authorList>
    </citation>
    <scope>NUCLEOTIDE SEQUENCE</scope>
    <source>
        <strain evidence="1">FB-5</strain>
    </source>
</reference>
<proteinExistence type="predicted"/>
<evidence type="ECO:0000313" key="2">
    <source>
        <dbReference type="Proteomes" id="UP001057498"/>
    </source>
</evidence>
<dbReference type="RefSeq" id="WP_251970950.1">
    <property type="nucleotide sequence ID" value="NZ_AP025730.1"/>
</dbReference>